<dbReference type="AlphaFoldDB" id="A0A8R7PPK6"/>
<feature type="compositionally biased region" description="Basic and acidic residues" evidence="1">
    <location>
        <begin position="289"/>
        <end position="321"/>
    </location>
</feature>
<name>A0A8R7PPK6_TRIUA</name>
<organism evidence="2 3">
    <name type="scientific">Triticum urartu</name>
    <name type="common">Red wild einkorn</name>
    <name type="synonym">Crithodium urartu</name>
    <dbReference type="NCBI Taxonomy" id="4572"/>
    <lineage>
        <taxon>Eukaryota</taxon>
        <taxon>Viridiplantae</taxon>
        <taxon>Streptophyta</taxon>
        <taxon>Embryophyta</taxon>
        <taxon>Tracheophyta</taxon>
        <taxon>Spermatophyta</taxon>
        <taxon>Magnoliopsida</taxon>
        <taxon>Liliopsida</taxon>
        <taxon>Poales</taxon>
        <taxon>Poaceae</taxon>
        <taxon>BOP clade</taxon>
        <taxon>Pooideae</taxon>
        <taxon>Triticodae</taxon>
        <taxon>Triticeae</taxon>
        <taxon>Triticinae</taxon>
        <taxon>Triticum</taxon>
    </lineage>
</organism>
<reference evidence="2" key="3">
    <citation type="submission" date="2022-06" db="UniProtKB">
        <authorList>
            <consortium name="EnsemblPlants"/>
        </authorList>
    </citation>
    <scope>IDENTIFICATION</scope>
</reference>
<feature type="region of interest" description="Disordered" evidence="1">
    <location>
        <begin position="196"/>
        <end position="223"/>
    </location>
</feature>
<protein>
    <submittedName>
        <fullName evidence="2">Uncharacterized protein</fullName>
    </submittedName>
</protein>
<evidence type="ECO:0000313" key="3">
    <source>
        <dbReference type="Proteomes" id="UP000015106"/>
    </source>
</evidence>
<feature type="region of interest" description="Disordered" evidence="1">
    <location>
        <begin position="270"/>
        <end position="353"/>
    </location>
</feature>
<reference evidence="3" key="1">
    <citation type="journal article" date="2013" name="Nature">
        <title>Draft genome of the wheat A-genome progenitor Triticum urartu.</title>
        <authorList>
            <person name="Ling H.Q."/>
            <person name="Zhao S."/>
            <person name="Liu D."/>
            <person name="Wang J."/>
            <person name="Sun H."/>
            <person name="Zhang C."/>
            <person name="Fan H."/>
            <person name="Li D."/>
            <person name="Dong L."/>
            <person name="Tao Y."/>
            <person name="Gao C."/>
            <person name="Wu H."/>
            <person name="Li Y."/>
            <person name="Cui Y."/>
            <person name="Guo X."/>
            <person name="Zheng S."/>
            <person name="Wang B."/>
            <person name="Yu K."/>
            <person name="Liang Q."/>
            <person name="Yang W."/>
            <person name="Lou X."/>
            <person name="Chen J."/>
            <person name="Feng M."/>
            <person name="Jian J."/>
            <person name="Zhang X."/>
            <person name="Luo G."/>
            <person name="Jiang Y."/>
            <person name="Liu J."/>
            <person name="Wang Z."/>
            <person name="Sha Y."/>
            <person name="Zhang B."/>
            <person name="Wu H."/>
            <person name="Tang D."/>
            <person name="Shen Q."/>
            <person name="Xue P."/>
            <person name="Zou S."/>
            <person name="Wang X."/>
            <person name="Liu X."/>
            <person name="Wang F."/>
            <person name="Yang Y."/>
            <person name="An X."/>
            <person name="Dong Z."/>
            <person name="Zhang K."/>
            <person name="Zhang X."/>
            <person name="Luo M.C."/>
            <person name="Dvorak J."/>
            <person name="Tong Y."/>
            <person name="Wang J."/>
            <person name="Yang H."/>
            <person name="Li Z."/>
            <person name="Wang D."/>
            <person name="Zhang A."/>
            <person name="Wang J."/>
        </authorList>
    </citation>
    <scope>NUCLEOTIDE SEQUENCE</scope>
    <source>
        <strain evidence="3">cv. G1812</strain>
    </source>
</reference>
<sequence>MTTSFELPTIMLLGMATMVATMPMAIICKELVATMPMSTIRKVLVATMPMSTTQKGLRMMMMMPMETILKVLVATMPMSTIYKELVATMPMSTIRKVLVATMPMSTTHKELMMMMMPMATILKVLVATMPMSTIHTELKMMMMMIVMMMRMMMITIRMMVMTMMMMMMMMMVMMMMMMPIHKEFMATICRKEDDDLHGDDVADDTVNRGEADGEGQPPPGEIWIGIPEGVKVENDTDDDFEDSGNFDATDTDTFYDAVGDDLMKDNMPKLVTPEHKVPQTVSFTPRSKKPSERSSSHRSNGEVKKSNDRTKKGINLADKKPMRNAPAIVAPGGSWCLPRTQRKRQVEDGVQTH</sequence>
<dbReference type="EnsemblPlants" id="TuG1812G0300001122.01.T01">
    <property type="protein sequence ID" value="TuG1812G0300001122.01.T01"/>
    <property type="gene ID" value="TuG1812G0300001122.01"/>
</dbReference>
<feature type="compositionally biased region" description="Basic and acidic residues" evidence="1">
    <location>
        <begin position="196"/>
        <end position="211"/>
    </location>
</feature>
<accession>A0A8R7PPK6</accession>
<dbReference type="Proteomes" id="UP000015106">
    <property type="component" value="Chromosome 3"/>
</dbReference>
<evidence type="ECO:0000256" key="1">
    <source>
        <dbReference type="SAM" id="MobiDB-lite"/>
    </source>
</evidence>
<evidence type="ECO:0000313" key="2">
    <source>
        <dbReference type="EnsemblPlants" id="TuG1812G0300001122.01.T01"/>
    </source>
</evidence>
<dbReference type="Gramene" id="TuG1812G0300001122.01.T01">
    <property type="protein sequence ID" value="TuG1812G0300001122.01.T01"/>
    <property type="gene ID" value="TuG1812G0300001122.01"/>
</dbReference>
<reference evidence="2" key="2">
    <citation type="submission" date="2018-03" db="EMBL/GenBank/DDBJ databases">
        <title>The Triticum urartu genome reveals the dynamic nature of wheat genome evolution.</title>
        <authorList>
            <person name="Ling H."/>
            <person name="Ma B."/>
            <person name="Shi X."/>
            <person name="Liu H."/>
            <person name="Dong L."/>
            <person name="Sun H."/>
            <person name="Cao Y."/>
            <person name="Gao Q."/>
            <person name="Zheng S."/>
            <person name="Li Y."/>
            <person name="Yu Y."/>
            <person name="Du H."/>
            <person name="Qi M."/>
            <person name="Li Y."/>
            <person name="Yu H."/>
            <person name="Cui Y."/>
            <person name="Wang N."/>
            <person name="Chen C."/>
            <person name="Wu H."/>
            <person name="Zhao Y."/>
            <person name="Zhang J."/>
            <person name="Li Y."/>
            <person name="Zhou W."/>
            <person name="Zhang B."/>
            <person name="Hu W."/>
            <person name="Eijk M."/>
            <person name="Tang J."/>
            <person name="Witsenboer H."/>
            <person name="Zhao S."/>
            <person name="Li Z."/>
            <person name="Zhang A."/>
            <person name="Wang D."/>
            <person name="Liang C."/>
        </authorList>
    </citation>
    <scope>NUCLEOTIDE SEQUENCE [LARGE SCALE GENOMIC DNA]</scope>
    <source>
        <strain evidence="2">cv. G1812</strain>
    </source>
</reference>
<proteinExistence type="predicted"/>
<keyword evidence="3" id="KW-1185">Reference proteome</keyword>